<name>A0A0M2SRQ8_9BACI</name>
<organism evidence="1 2">
    <name type="scientific">Mesobacillus campisalis</name>
    <dbReference type="NCBI Taxonomy" id="1408103"/>
    <lineage>
        <taxon>Bacteria</taxon>
        <taxon>Bacillati</taxon>
        <taxon>Bacillota</taxon>
        <taxon>Bacilli</taxon>
        <taxon>Bacillales</taxon>
        <taxon>Bacillaceae</taxon>
        <taxon>Mesobacillus</taxon>
    </lineage>
</organism>
<accession>A0A0M2SRQ8</accession>
<gene>
    <name evidence="1" type="ORF">WQ57_19925</name>
</gene>
<sequence>MSENNLTVTFYFDGGDTAQFEVTDKTEDQIFKQTVHSGEEWVKFENTFIQLSRVNYVSVNESLDSKSQDL</sequence>
<dbReference type="OrthoDB" id="9852144at2"/>
<dbReference type="Proteomes" id="UP000034166">
    <property type="component" value="Unassembled WGS sequence"/>
</dbReference>
<reference evidence="1 2" key="1">
    <citation type="submission" date="2015-04" db="EMBL/GenBank/DDBJ databases">
        <title>Taxonomic description and genome sequence of Bacillus campisalis sp. nov., a novel member of the genus Bacillus isolated from solar saltern.</title>
        <authorList>
            <person name="Mathan Kumar R."/>
            <person name="Kaur G."/>
            <person name="Kumar A."/>
            <person name="Singh N.K."/>
            <person name="Kaur N."/>
            <person name="Kumar N."/>
            <person name="Mayilraj S."/>
        </authorList>
    </citation>
    <scope>NUCLEOTIDE SEQUENCE [LARGE SCALE GENOMIC DNA]</scope>
    <source>
        <strain evidence="1 2">SA2-6</strain>
    </source>
</reference>
<keyword evidence="2" id="KW-1185">Reference proteome</keyword>
<dbReference type="PATRIC" id="fig|1408103.3.peg.4411"/>
<evidence type="ECO:0000313" key="1">
    <source>
        <dbReference type="EMBL" id="KKK36356.1"/>
    </source>
</evidence>
<dbReference type="RefSeq" id="WP_046525522.1">
    <property type="nucleotide sequence ID" value="NZ_LAYY01000033.1"/>
</dbReference>
<protein>
    <submittedName>
        <fullName evidence="1">Uncharacterized protein</fullName>
    </submittedName>
</protein>
<dbReference type="AlphaFoldDB" id="A0A0M2SRQ8"/>
<evidence type="ECO:0000313" key="2">
    <source>
        <dbReference type="Proteomes" id="UP000034166"/>
    </source>
</evidence>
<comment type="caution">
    <text evidence="1">The sequence shown here is derived from an EMBL/GenBank/DDBJ whole genome shotgun (WGS) entry which is preliminary data.</text>
</comment>
<proteinExistence type="predicted"/>
<dbReference type="EMBL" id="LAYY01000033">
    <property type="protein sequence ID" value="KKK36356.1"/>
    <property type="molecule type" value="Genomic_DNA"/>
</dbReference>